<keyword evidence="1" id="KW-0472">Membrane</keyword>
<feature type="transmembrane region" description="Helical" evidence="1">
    <location>
        <begin position="100"/>
        <end position="121"/>
    </location>
</feature>
<feature type="domain" description="HD-GYP" evidence="3">
    <location>
        <begin position="232"/>
        <end position="427"/>
    </location>
</feature>
<feature type="transmembrane region" description="Helical" evidence="1">
    <location>
        <begin position="52"/>
        <end position="71"/>
    </location>
</feature>
<dbReference type="PROSITE" id="PS50887">
    <property type="entry name" value="GGDEF"/>
    <property type="match status" value="1"/>
</dbReference>
<dbReference type="SMART" id="SM00471">
    <property type="entry name" value="HDc"/>
    <property type="match status" value="1"/>
</dbReference>
<evidence type="ECO:0000313" key="4">
    <source>
        <dbReference type="EMBL" id="QOY90406.1"/>
    </source>
</evidence>
<evidence type="ECO:0000259" key="3">
    <source>
        <dbReference type="PROSITE" id="PS51832"/>
    </source>
</evidence>
<dbReference type="SUPFAM" id="SSF109604">
    <property type="entry name" value="HD-domain/PDEase-like"/>
    <property type="match status" value="1"/>
</dbReference>
<dbReference type="InterPro" id="IPR029787">
    <property type="entry name" value="Nucleotide_cyclase"/>
</dbReference>
<dbReference type="Proteomes" id="UP000593892">
    <property type="component" value="Chromosome"/>
</dbReference>
<accession>A0A7S7NV76</accession>
<evidence type="ECO:0000256" key="1">
    <source>
        <dbReference type="SAM" id="Phobius"/>
    </source>
</evidence>
<reference evidence="4 5" key="1">
    <citation type="submission" date="2020-10" db="EMBL/GenBank/DDBJ databases">
        <title>Complete genome sequence of Paludibaculum fermentans P105T, a facultatively anaerobic acidobacterium capable of dissimilatory Fe(III) reduction.</title>
        <authorList>
            <person name="Dedysh S.N."/>
            <person name="Beletsky A.V."/>
            <person name="Kulichevskaya I.S."/>
            <person name="Mardanov A.V."/>
            <person name="Ravin N.V."/>
        </authorList>
    </citation>
    <scope>NUCLEOTIDE SEQUENCE [LARGE SCALE GENOMIC DNA]</scope>
    <source>
        <strain evidence="4 5">P105</strain>
    </source>
</reference>
<sequence>MTKKAKVYQSLILLLGLALAVRQSLVSSGGNDRLFLSYFALTIVTSLMRLGVPTAAGTISIGFIFILASLAQLSMGQTITIGITGTIIHYLRDTKARIDWLSLSFQTAVVVLGIEAAHLAFDRIMQLLPNSGVAAGLPLAGTILFLVTAFPLAATTAMKERELLRRVWHNRFLWSLPYYLAGAALAGLLTAVVQLPLWQTAVIIVPLLFLVYRAYGLQIDSLARERQHAEELATLQLSMVEALALAVESKEMSAVDHLHRMATYAVTLGRAVGLREPELRALRTAAVLHDIGQVAVPDHIIMKPGRLTPEEYERLKVHPDVGGDIIERANFPYAVAPIVRAHHERWDGNGYPLGLKGEQIPLEARVLAAVDTFVALCSDRHHRRALPTEKAMAIVRQESGRGLDPTVVAALDRIYIQLSDEAKASPVVPPRIVKGKDGKALTVEAADETPAFLATIAAARQEEQSLLEFTQILGSSLNLHETLSAISRRFRKQIPFDTLVLYLCNEKRLEASFIDGENFSLFNGLSMEKGEGLSGGVAERRKPLLNEDPAAEPLAGRSPEKAARLKSAMSVPLEGPRGVVGVLTFYAEKREAFTQPQLGLLLALTPKLSVTVENSLLFRAAENQASFDFLTGLPNAGSLFLHLQNELSRSARNSATLAVLVCDLDGFKQVNDRFGHLTGNKLLQGVAAGFKESCREYDFVARLGGDEFVIVLPGATDEAVKTRRKRFSEMVEKVAFDLCTERVASLSVGIAFYPKDGRSAEELLAKADELMYQDKTVRKALKAGMVGETAHSWLTSTD</sequence>
<dbReference type="EMBL" id="CP063849">
    <property type="protein sequence ID" value="QOY90406.1"/>
    <property type="molecule type" value="Genomic_DNA"/>
</dbReference>
<dbReference type="RefSeq" id="WP_194452070.1">
    <property type="nucleotide sequence ID" value="NZ_CP063849.1"/>
</dbReference>
<dbReference type="Gene3D" id="3.30.450.40">
    <property type="match status" value="1"/>
</dbReference>
<dbReference type="PANTHER" id="PTHR43155:SF2">
    <property type="entry name" value="CYCLIC DI-GMP PHOSPHODIESTERASE PA4108"/>
    <property type="match status" value="1"/>
</dbReference>
<gene>
    <name evidence="4" type="ORF">IRI77_10750</name>
</gene>
<dbReference type="SMART" id="SM00065">
    <property type="entry name" value="GAF"/>
    <property type="match status" value="1"/>
</dbReference>
<keyword evidence="1" id="KW-1133">Transmembrane helix</keyword>
<dbReference type="AlphaFoldDB" id="A0A7S7NV76"/>
<dbReference type="Pfam" id="PF13185">
    <property type="entry name" value="GAF_2"/>
    <property type="match status" value="1"/>
</dbReference>
<dbReference type="Gene3D" id="1.10.3210.10">
    <property type="entry name" value="Hypothetical protein af1432"/>
    <property type="match status" value="1"/>
</dbReference>
<dbReference type="PANTHER" id="PTHR43155">
    <property type="entry name" value="CYCLIC DI-GMP PHOSPHODIESTERASE PA4108-RELATED"/>
    <property type="match status" value="1"/>
</dbReference>
<proteinExistence type="predicted"/>
<dbReference type="InterPro" id="IPR037522">
    <property type="entry name" value="HD_GYP_dom"/>
</dbReference>
<dbReference type="SUPFAM" id="SSF55073">
    <property type="entry name" value="Nucleotide cyclase"/>
    <property type="match status" value="1"/>
</dbReference>
<dbReference type="InterPro" id="IPR003018">
    <property type="entry name" value="GAF"/>
</dbReference>
<dbReference type="KEGG" id="pfer:IRI77_10750"/>
<dbReference type="Gene3D" id="3.30.70.270">
    <property type="match status" value="1"/>
</dbReference>
<feature type="transmembrane region" description="Helical" evidence="1">
    <location>
        <begin position="172"/>
        <end position="191"/>
    </location>
</feature>
<dbReference type="SMART" id="SM00267">
    <property type="entry name" value="GGDEF"/>
    <property type="match status" value="1"/>
</dbReference>
<dbReference type="Pfam" id="PF00990">
    <property type="entry name" value="GGDEF"/>
    <property type="match status" value="1"/>
</dbReference>
<feature type="domain" description="GGDEF" evidence="2">
    <location>
        <begin position="655"/>
        <end position="788"/>
    </location>
</feature>
<dbReference type="PROSITE" id="PS51832">
    <property type="entry name" value="HD_GYP"/>
    <property type="match status" value="1"/>
</dbReference>
<dbReference type="InterPro" id="IPR029016">
    <property type="entry name" value="GAF-like_dom_sf"/>
</dbReference>
<dbReference type="InterPro" id="IPR003607">
    <property type="entry name" value="HD/PDEase_dom"/>
</dbReference>
<protein>
    <submittedName>
        <fullName evidence="4">Diguanylate cyclase</fullName>
    </submittedName>
</protein>
<evidence type="ECO:0000259" key="2">
    <source>
        <dbReference type="PROSITE" id="PS50887"/>
    </source>
</evidence>
<dbReference type="NCBIfam" id="TIGR00254">
    <property type="entry name" value="GGDEF"/>
    <property type="match status" value="1"/>
</dbReference>
<dbReference type="CDD" id="cd00077">
    <property type="entry name" value="HDc"/>
    <property type="match status" value="1"/>
</dbReference>
<name>A0A7S7NV76_PALFE</name>
<dbReference type="SUPFAM" id="SSF55781">
    <property type="entry name" value="GAF domain-like"/>
    <property type="match status" value="1"/>
</dbReference>
<keyword evidence="1" id="KW-0812">Transmembrane</keyword>
<dbReference type="Pfam" id="PF13487">
    <property type="entry name" value="HD_5"/>
    <property type="match status" value="1"/>
</dbReference>
<keyword evidence="5" id="KW-1185">Reference proteome</keyword>
<dbReference type="InterPro" id="IPR043128">
    <property type="entry name" value="Rev_trsase/Diguanyl_cyclase"/>
</dbReference>
<dbReference type="InterPro" id="IPR000160">
    <property type="entry name" value="GGDEF_dom"/>
</dbReference>
<organism evidence="4 5">
    <name type="scientific">Paludibaculum fermentans</name>
    <dbReference type="NCBI Taxonomy" id="1473598"/>
    <lineage>
        <taxon>Bacteria</taxon>
        <taxon>Pseudomonadati</taxon>
        <taxon>Acidobacteriota</taxon>
        <taxon>Terriglobia</taxon>
        <taxon>Bryobacterales</taxon>
        <taxon>Bryobacteraceae</taxon>
        <taxon>Paludibaculum</taxon>
    </lineage>
</organism>
<dbReference type="CDD" id="cd01949">
    <property type="entry name" value="GGDEF"/>
    <property type="match status" value="1"/>
</dbReference>
<evidence type="ECO:0000313" key="5">
    <source>
        <dbReference type="Proteomes" id="UP000593892"/>
    </source>
</evidence>
<feature type="transmembrane region" description="Helical" evidence="1">
    <location>
        <begin position="133"/>
        <end position="152"/>
    </location>
</feature>